<evidence type="ECO:0000256" key="12">
    <source>
        <dbReference type="RuleBase" id="RU000492"/>
    </source>
</evidence>
<dbReference type="GO" id="GO:0010468">
    <property type="term" value="P:regulation of gene expression"/>
    <property type="evidence" value="ECO:0007669"/>
    <property type="project" value="UniProtKB-ARBA"/>
</dbReference>
<keyword evidence="3" id="KW-0690">Ribosome biogenesis</keyword>
<dbReference type="GO" id="GO:0005524">
    <property type="term" value="F:ATP binding"/>
    <property type="evidence" value="ECO:0007669"/>
    <property type="project" value="UniProtKB-KW"/>
</dbReference>
<dbReference type="GO" id="GO:0005829">
    <property type="term" value="C:cytosol"/>
    <property type="evidence" value="ECO:0007669"/>
    <property type="project" value="TreeGrafter"/>
</dbReference>
<dbReference type="CDD" id="cd17947">
    <property type="entry name" value="DEADc_DDX27"/>
    <property type="match status" value="1"/>
</dbReference>
<dbReference type="KEGG" id="dvi:6626873"/>
<organism evidence="17 18">
    <name type="scientific">Drosophila virilis</name>
    <name type="common">Fruit fly</name>
    <dbReference type="NCBI Taxonomy" id="7244"/>
    <lineage>
        <taxon>Eukaryota</taxon>
        <taxon>Metazoa</taxon>
        <taxon>Ecdysozoa</taxon>
        <taxon>Arthropoda</taxon>
        <taxon>Hexapoda</taxon>
        <taxon>Insecta</taxon>
        <taxon>Pterygota</taxon>
        <taxon>Neoptera</taxon>
        <taxon>Endopterygota</taxon>
        <taxon>Diptera</taxon>
        <taxon>Brachycera</taxon>
        <taxon>Muscomorpha</taxon>
        <taxon>Ephydroidea</taxon>
        <taxon>Drosophilidae</taxon>
        <taxon>Drosophila</taxon>
    </lineage>
</organism>
<dbReference type="SMART" id="SM00487">
    <property type="entry name" value="DEXDc"/>
    <property type="match status" value="1"/>
</dbReference>
<accession>B4LL73</accession>
<proteinExistence type="inferred from homology"/>
<dbReference type="GO" id="GO:0003724">
    <property type="term" value="F:RNA helicase activity"/>
    <property type="evidence" value="ECO:0007669"/>
    <property type="project" value="UniProtKB-EC"/>
</dbReference>
<feature type="compositionally biased region" description="Basic residues" evidence="13">
    <location>
        <begin position="739"/>
        <end position="753"/>
    </location>
</feature>
<sequence>MGATKNMDLIGTIEDDAEVENLSEDSDAEVEYQPTKLRHKKVTEFEKGFEFVSSVKEYNQDTWDDLMKYVKRKARTKTDDKIAARLQQRGGAEAVAAEQNDEEIALSDDELKHDNLRLREKKQSKNKKKKSAEDDLDEEEGEKMQFDDTVEANELITSFYQMNLSRPLMRAIGVLGYIYPTPIQASTIPVALLGRDICGCAATGTGKTAAYMLPTVERLLYRPLNNKAITRVLVLVPTRELGAQVYQVTKQLCQFTSIDVGLAIGGLDVKAQETVLRQNPDIVIATPGRLIDHIKNTPSFSLDSIEVLILDEADRMLDEYFAEQMKEIINSCCKTRQTMLFSATMSEQVKDLAAVSLDKPVKVFVNNNQQVAFNLRQEFIRIREDKEGDREPILASLICRTFHDHCMVFVQTKKQAHRLHILLGLLGVRAGELHGNLTQQQRLESLKKFKEEQIDVLIATDVAARGLDIVGVKTVINFVMPITTEHYIHRVGRTARAGRAGISVSLAGEKERKIVKDIIKNAESSVKNRIIPPEIIEKYRNKLTALEPEIQNILDEEQAERQLAKTEQQLSKTERKLLGQPNERRTWFQTKQQRENEKARLALTSNDEESKPAPAAGKGKTAGKRKRPEYGGDGEDGPPVKELDAKRKKKKKEEPRKKTPEQLAKERAMKEIEKVSLVRAKMAKLRKRPGKLGAATDAPKYVGSTGGKPKRRAGQSAFTNDLTDVSRSGALRLRSEANRHKKMTKIAAKKKTSTVKLTNKAGKNKFNKGKNFGGPRYAKKDKKK</sequence>
<feature type="compositionally biased region" description="Basic and acidic residues" evidence="13">
    <location>
        <begin position="652"/>
        <end position="668"/>
    </location>
</feature>
<dbReference type="InterPro" id="IPR011545">
    <property type="entry name" value="DEAD/DEAH_box_helicase_dom"/>
</dbReference>
<feature type="short sequence motif" description="Q motif" evidence="11">
    <location>
        <begin position="157"/>
        <end position="185"/>
    </location>
</feature>
<evidence type="ECO:0000256" key="1">
    <source>
        <dbReference type="ARBA" id="ARBA00004604"/>
    </source>
</evidence>
<evidence type="ECO:0000256" key="11">
    <source>
        <dbReference type="PROSITE-ProRule" id="PRU00552"/>
    </source>
</evidence>
<comment type="subcellular location">
    <subcellularLocation>
        <location evidence="1">Nucleus</location>
        <location evidence="1">Nucleolus</location>
    </subcellularLocation>
</comment>
<dbReference type="InterPro" id="IPR000629">
    <property type="entry name" value="RNA-helicase_DEAD-box_CS"/>
</dbReference>
<dbReference type="eggNOG" id="KOG0338">
    <property type="taxonomic scope" value="Eukaryota"/>
</dbReference>
<feature type="compositionally biased region" description="Basic and acidic residues" evidence="13">
    <location>
        <begin position="109"/>
        <end position="123"/>
    </location>
</feature>
<dbReference type="EMBL" id="CH940648">
    <property type="protein sequence ID" value="EDW60810.1"/>
    <property type="molecule type" value="Genomic_DNA"/>
</dbReference>
<dbReference type="OMA" id="ERRTWFQ"/>
<dbReference type="OrthoDB" id="10259843at2759"/>
<dbReference type="Proteomes" id="UP000008792">
    <property type="component" value="Unassembled WGS sequence"/>
</dbReference>
<evidence type="ECO:0000259" key="14">
    <source>
        <dbReference type="PROSITE" id="PS51192"/>
    </source>
</evidence>
<keyword evidence="4 12" id="KW-0547">Nucleotide-binding</keyword>
<gene>
    <name evidence="17" type="primary">Dvir\GJ21693</name>
    <name evidence="17" type="ORF">Dvir_GJ21693</name>
</gene>
<dbReference type="PROSITE" id="PS51192">
    <property type="entry name" value="HELICASE_ATP_BIND_1"/>
    <property type="match status" value="1"/>
</dbReference>
<dbReference type="GO" id="GO:0003676">
    <property type="term" value="F:nucleic acid binding"/>
    <property type="evidence" value="ECO:0007669"/>
    <property type="project" value="InterPro"/>
</dbReference>
<evidence type="ECO:0000259" key="16">
    <source>
        <dbReference type="PROSITE" id="PS51195"/>
    </source>
</evidence>
<feature type="region of interest" description="Disordered" evidence="13">
    <location>
        <begin position="89"/>
        <end position="144"/>
    </location>
</feature>
<dbReference type="Pfam" id="PF00271">
    <property type="entry name" value="Helicase_C"/>
    <property type="match status" value="1"/>
</dbReference>
<dbReference type="FunFam" id="3.40.50.300:FF:000842">
    <property type="entry name" value="ATP-dependent RNA helicase DRS1"/>
    <property type="match status" value="1"/>
</dbReference>
<dbReference type="HOGENOM" id="CLU_003041_3_3_1"/>
<dbReference type="InterPro" id="IPR014001">
    <property type="entry name" value="Helicase_ATP-bd"/>
</dbReference>
<evidence type="ECO:0000256" key="3">
    <source>
        <dbReference type="ARBA" id="ARBA00022517"/>
    </source>
</evidence>
<dbReference type="InterPro" id="IPR001650">
    <property type="entry name" value="Helicase_C-like"/>
</dbReference>
<dbReference type="PhylomeDB" id="B4LL73"/>
<dbReference type="InterPro" id="IPR014014">
    <property type="entry name" value="RNA_helicase_DEAD_Q_motif"/>
</dbReference>
<evidence type="ECO:0000259" key="15">
    <source>
        <dbReference type="PROSITE" id="PS51194"/>
    </source>
</evidence>
<dbReference type="GO" id="GO:0006364">
    <property type="term" value="P:rRNA processing"/>
    <property type="evidence" value="ECO:0007669"/>
    <property type="project" value="UniProtKB-ARBA"/>
</dbReference>
<comment type="similarity">
    <text evidence="9">Belongs to the DEAD box helicase family. DDX27/DRS1 subfamily.</text>
</comment>
<dbReference type="InterPro" id="IPR050079">
    <property type="entry name" value="DEAD_box_RNA_helicase"/>
</dbReference>
<evidence type="ECO:0000313" key="17">
    <source>
        <dbReference type="EMBL" id="EDW60810.1"/>
    </source>
</evidence>
<dbReference type="Pfam" id="PF00270">
    <property type="entry name" value="DEAD"/>
    <property type="match status" value="1"/>
</dbReference>
<name>B4LL73_DROVI</name>
<evidence type="ECO:0000256" key="10">
    <source>
        <dbReference type="ARBA" id="ARBA00047984"/>
    </source>
</evidence>
<keyword evidence="8" id="KW-0539">Nucleus</keyword>
<feature type="domain" description="Helicase C-terminal" evidence="15">
    <location>
        <begin position="374"/>
        <end position="554"/>
    </location>
</feature>
<dbReference type="FunFam" id="3.40.50.300:FF:002536">
    <property type="entry name" value="Rs1"/>
    <property type="match status" value="1"/>
</dbReference>
<evidence type="ECO:0000313" key="18">
    <source>
        <dbReference type="Proteomes" id="UP000008792"/>
    </source>
</evidence>
<feature type="compositionally biased region" description="Basic and acidic residues" evidence="13">
    <location>
        <begin position="572"/>
        <end position="600"/>
    </location>
</feature>
<evidence type="ECO:0000256" key="5">
    <source>
        <dbReference type="ARBA" id="ARBA00022801"/>
    </source>
</evidence>
<protein>
    <recommendedName>
        <fullName evidence="2">RNA helicase</fullName>
        <ecNumber evidence="2">3.6.4.13</ecNumber>
    </recommendedName>
</protein>
<feature type="region of interest" description="Disordered" evidence="13">
    <location>
        <begin position="564"/>
        <end position="668"/>
    </location>
</feature>
<keyword evidence="6 12" id="KW-0347">Helicase</keyword>
<evidence type="ECO:0000256" key="13">
    <source>
        <dbReference type="SAM" id="MobiDB-lite"/>
    </source>
</evidence>
<evidence type="ECO:0000256" key="8">
    <source>
        <dbReference type="ARBA" id="ARBA00023242"/>
    </source>
</evidence>
<evidence type="ECO:0000256" key="2">
    <source>
        <dbReference type="ARBA" id="ARBA00012552"/>
    </source>
</evidence>
<keyword evidence="18" id="KW-1185">Reference proteome</keyword>
<dbReference type="PROSITE" id="PS00039">
    <property type="entry name" value="DEAD_ATP_HELICASE"/>
    <property type="match status" value="1"/>
</dbReference>
<dbReference type="SMART" id="SM00490">
    <property type="entry name" value="HELICc"/>
    <property type="match status" value="1"/>
</dbReference>
<dbReference type="PROSITE" id="PS51195">
    <property type="entry name" value="Q_MOTIF"/>
    <property type="match status" value="1"/>
</dbReference>
<dbReference type="InParanoid" id="B4LL73"/>
<evidence type="ECO:0000256" key="6">
    <source>
        <dbReference type="ARBA" id="ARBA00022806"/>
    </source>
</evidence>
<dbReference type="STRING" id="7244.B4LL73"/>
<dbReference type="GO" id="GO:0005730">
    <property type="term" value="C:nucleolus"/>
    <property type="evidence" value="ECO:0007669"/>
    <property type="project" value="UniProtKB-SubCell"/>
</dbReference>
<dbReference type="EC" id="3.6.4.13" evidence="2"/>
<reference evidence="17 18" key="1">
    <citation type="journal article" date="2007" name="Nature">
        <title>Evolution of genes and genomes on the Drosophila phylogeny.</title>
        <authorList>
            <consortium name="Drosophila 12 Genomes Consortium"/>
            <person name="Clark A.G."/>
            <person name="Eisen M.B."/>
            <person name="Smith D.R."/>
            <person name="Bergman C.M."/>
            <person name="Oliver B."/>
            <person name="Markow T.A."/>
            <person name="Kaufman T.C."/>
            <person name="Kellis M."/>
            <person name="Gelbart W."/>
            <person name="Iyer V.N."/>
            <person name="Pollard D.A."/>
            <person name="Sackton T.B."/>
            <person name="Larracuente A.M."/>
            <person name="Singh N.D."/>
            <person name="Abad J.P."/>
            <person name="Abt D.N."/>
            <person name="Adryan B."/>
            <person name="Aguade M."/>
            <person name="Akashi H."/>
            <person name="Anderson W.W."/>
            <person name="Aquadro C.F."/>
            <person name="Ardell D.H."/>
            <person name="Arguello R."/>
            <person name="Artieri C.G."/>
            <person name="Barbash D.A."/>
            <person name="Barker D."/>
            <person name="Barsanti P."/>
            <person name="Batterham P."/>
            <person name="Batzoglou S."/>
            <person name="Begun D."/>
            <person name="Bhutkar A."/>
            <person name="Blanco E."/>
            <person name="Bosak S.A."/>
            <person name="Bradley R.K."/>
            <person name="Brand A.D."/>
            <person name="Brent M.R."/>
            <person name="Brooks A.N."/>
            <person name="Brown R.H."/>
            <person name="Butlin R.K."/>
            <person name="Caggese C."/>
            <person name="Calvi B.R."/>
            <person name="Bernardo de Carvalho A."/>
            <person name="Caspi A."/>
            <person name="Castrezana S."/>
            <person name="Celniker S.E."/>
            <person name="Chang J.L."/>
            <person name="Chapple C."/>
            <person name="Chatterji S."/>
            <person name="Chinwalla A."/>
            <person name="Civetta A."/>
            <person name="Clifton S.W."/>
            <person name="Comeron J.M."/>
            <person name="Costello J.C."/>
            <person name="Coyne J.A."/>
            <person name="Daub J."/>
            <person name="David R.G."/>
            <person name="Delcher A.L."/>
            <person name="Delehaunty K."/>
            <person name="Do C.B."/>
            <person name="Ebling H."/>
            <person name="Edwards K."/>
            <person name="Eickbush T."/>
            <person name="Evans J.D."/>
            <person name="Filipski A."/>
            <person name="Findeiss S."/>
            <person name="Freyhult E."/>
            <person name="Fulton L."/>
            <person name="Fulton R."/>
            <person name="Garcia A.C."/>
            <person name="Gardiner A."/>
            <person name="Garfield D.A."/>
            <person name="Garvin B.E."/>
            <person name="Gibson G."/>
            <person name="Gilbert D."/>
            <person name="Gnerre S."/>
            <person name="Godfrey J."/>
            <person name="Good R."/>
            <person name="Gotea V."/>
            <person name="Gravely B."/>
            <person name="Greenberg A.J."/>
            <person name="Griffiths-Jones S."/>
            <person name="Gross S."/>
            <person name="Guigo R."/>
            <person name="Gustafson E.A."/>
            <person name="Haerty W."/>
            <person name="Hahn M.W."/>
            <person name="Halligan D.L."/>
            <person name="Halpern A.L."/>
            <person name="Halter G.M."/>
            <person name="Han M.V."/>
            <person name="Heger A."/>
            <person name="Hillier L."/>
            <person name="Hinrichs A.S."/>
            <person name="Holmes I."/>
            <person name="Hoskins R.A."/>
            <person name="Hubisz M.J."/>
            <person name="Hultmark D."/>
            <person name="Huntley M.A."/>
            <person name="Jaffe D.B."/>
            <person name="Jagadeeshan S."/>
            <person name="Jeck W.R."/>
            <person name="Johnson J."/>
            <person name="Jones C.D."/>
            <person name="Jordan W.C."/>
            <person name="Karpen G.H."/>
            <person name="Kataoka E."/>
            <person name="Keightley P.D."/>
            <person name="Kheradpour P."/>
            <person name="Kirkness E.F."/>
            <person name="Koerich L.B."/>
            <person name="Kristiansen K."/>
            <person name="Kudrna D."/>
            <person name="Kulathinal R.J."/>
            <person name="Kumar S."/>
            <person name="Kwok R."/>
            <person name="Lander E."/>
            <person name="Langley C.H."/>
            <person name="Lapoint R."/>
            <person name="Lazzaro B.P."/>
            <person name="Lee S.J."/>
            <person name="Levesque L."/>
            <person name="Li R."/>
            <person name="Lin C.F."/>
            <person name="Lin M.F."/>
            <person name="Lindblad-Toh K."/>
            <person name="Llopart A."/>
            <person name="Long M."/>
            <person name="Low L."/>
            <person name="Lozovsky E."/>
            <person name="Lu J."/>
            <person name="Luo M."/>
            <person name="Machado C.A."/>
            <person name="Makalowski W."/>
            <person name="Marzo M."/>
            <person name="Matsuda M."/>
            <person name="Matzkin L."/>
            <person name="McAllister B."/>
            <person name="McBride C.S."/>
            <person name="McKernan B."/>
            <person name="McKernan K."/>
            <person name="Mendez-Lago M."/>
            <person name="Minx P."/>
            <person name="Mollenhauer M.U."/>
            <person name="Montooth K."/>
            <person name="Mount S.M."/>
            <person name="Mu X."/>
            <person name="Myers E."/>
            <person name="Negre B."/>
            <person name="Newfeld S."/>
            <person name="Nielsen R."/>
            <person name="Noor M.A."/>
            <person name="O'Grady P."/>
            <person name="Pachter L."/>
            <person name="Papaceit M."/>
            <person name="Parisi M.J."/>
            <person name="Parisi M."/>
            <person name="Parts L."/>
            <person name="Pedersen J.S."/>
            <person name="Pesole G."/>
            <person name="Phillippy A.M."/>
            <person name="Ponting C.P."/>
            <person name="Pop M."/>
            <person name="Porcelli D."/>
            <person name="Powell J.R."/>
            <person name="Prohaska S."/>
            <person name="Pruitt K."/>
            <person name="Puig M."/>
            <person name="Quesneville H."/>
            <person name="Ram K.R."/>
            <person name="Rand D."/>
            <person name="Rasmussen M.D."/>
            <person name="Reed L.K."/>
            <person name="Reenan R."/>
            <person name="Reily A."/>
            <person name="Remington K.A."/>
            <person name="Rieger T.T."/>
            <person name="Ritchie M.G."/>
            <person name="Robin C."/>
            <person name="Rogers Y.H."/>
            <person name="Rohde C."/>
            <person name="Rozas J."/>
            <person name="Rubenfield M.J."/>
            <person name="Ruiz A."/>
            <person name="Russo S."/>
            <person name="Salzberg S.L."/>
            <person name="Sanchez-Gracia A."/>
            <person name="Saranga D.J."/>
            <person name="Sato H."/>
            <person name="Schaeffer S.W."/>
            <person name="Schatz M.C."/>
            <person name="Schlenke T."/>
            <person name="Schwartz R."/>
            <person name="Segarra C."/>
            <person name="Singh R.S."/>
            <person name="Sirot L."/>
            <person name="Sirota M."/>
            <person name="Sisneros N.B."/>
            <person name="Smith C.D."/>
            <person name="Smith T.F."/>
            <person name="Spieth J."/>
            <person name="Stage D.E."/>
            <person name="Stark A."/>
            <person name="Stephan W."/>
            <person name="Strausberg R.L."/>
            <person name="Strempel S."/>
            <person name="Sturgill D."/>
            <person name="Sutton G."/>
            <person name="Sutton G.G."/>
            <person name="Tao W."/>
            <person name="Teichmann S."/>
            <person name="Tobari Y.N."/>
            <person name="Tomimura Y."/>
            <person name="Tsolas J.M."/>
            <person name="Valente V.L."/>
            <person name="Venter E."/>
            <person name="Venter J.C."/>
            <person name="Vicario S."/>
            <person name="Vieira F.G."/>
            <person name="Vilella A.J."/>
            <person name="Villasante A."/>
            <person name="Walenz B."/>
            <person name="Wang J."/>
            <person name="Wasserman M."/>
            <person name="Watts T."/>
            <person name="Wilson D."/>
            <person name="Wilson R.K."/>
            <person name="Wing R.A."/>
            <person name="Wolfner M.F."/>
            <person name="Wong A."/>
            <person name="Wong G.K."/>
            <person name="Wu C.I."/>
            <person name="Wu G."/>
            <person name="Yamamoto D."/>
            <person name="Yang H.P."/>
            <person name="Yang S.P."/>
            <person name="Yorke J.A."/>
            <person name="Yoshida K."/>
            <person name="Zdobnov E."/>
            <person name="Zhang P."/>
            <person name="Zhang Y."/>
            <person name="Zimin A.V."/>
            <person name="Baldwin J."/>
            <person name="Abdouelleil A."/>
            <person name="Abdulkadir J."/>
            <person name="Abebe A."/>
            <person name="Abera B."/>
            <person name="Abreu J."/>
            <person name="Acer S.C."/>
            <person name="Aftuck L."/>
            <person name="Alexander A."/>
            <person name="An P."/>
            <person name="Anderson E."/>
            <person name="Anderson S."/>
            <person name="Arachi H."/>
            <person name="Azer M."/>
            <person name="Bachantsang P."/>
            <person name="Barry A."/>
            <person name="Bayul T."/>
            <person name="Berlin A."/>
            <person name="Bessette D."/>
            <person name="Bloom T."/>
            <person name="Blye J."/>
            <person name="Boguslavskiy L."/>
            <person name="Bonnet C."/>
            <person name="Boukhgalter B."/>
            <person name="Bourzgui I."/>
            <person name="Brown A."/>
            <person name="Cahill P."/>
            <person name="Channer S."/>
            <person name="Cheshatsang Y."/>
            <person name="Chuda L."/>
            <person name="Citroen M."/>
            <person name="Collymore A."/>
            <person name="Cooke P."/>
            <person name="Costello M."/>
            <person name="D'Aco K."/>
            <person name="Daza R."/>
            <person name="De Haan G."/>
            <person name="DeGray S."/>
            <person name="DeMaso C."/>
            <person name="Dhargay N."/>
            <person name="Dooley K."/>
            <person name="Dooley E."/>
            <person name="Doricent M."/>
            <person name="Dorje P."/>
            <person name="Dorjee K."/>
            <person name="Dupes A."/>
            <person name="Elong R."/>
            <person name="Falk J."/>
            <person name="Farina A."/>
            <person name="Faro S."/>
            <person name="Ferguson D."/>
            <person name="Fisher S."/>
            <person name="Foley C.D."/>
            <person name="Franke A."/>
            <person name="Friedrich D."/>
            <person name="Gadbois L."/>
            <person name="Gearin G."/>
            <person name="Gearin C.R."/>
            <person name="Giannoukos G."/>
            <person name="Goode T."/>
            <person name="Graham J."/>
            <person name="Grandbois E."/>
            <person name="Grewal S."/>
            <person name="Gyaltsen K."/>
            <person name="Hafez N."/>
            <person name="Hagos B."/>
            <person name="Hall J."/>
            <person name="Henson C."/>
            <person name="Hollinger A."/>
            <person name="Honan T."/>
            <person name="Huard M.D."/>
            <person name="Hughes L."/>
            <person name="Hurhula B."/>
            <person name="Husby M.E."/>
            <person name="Kamat A."/>
            <person name="Kanga B."/>
            <person name="Kashin S."/>
            <person name="Khazanovich D."/>
            <person name="Kisner P."/>
            <person name="Lance K."/>
            <person name="Lara M."/>
            <person name="Lee W."/>
            <person name="Lennon N."/>
            <person name="Letendre F."/>
            <person name="LeVine R."/>
            <person name="Lipovsky A."/>
            <person name="Liu X."/>
            <person name="Liu J."/>
            <person name="Liu S."/>
            <person name="Lokyitsang T."/>
            <person name="Lokyitsang Y."/>
            <person name="Lubonja R."/>
            <person name="Lui A."/>
            <person name="MacDonald P."/>
            <person name="Magnisalis V."/>
            <person name="Maru K."/>
            <person name="Matthews C."/>
            <person name="McCusker W."/>
            <person name="McDonough S."/>
            <person name="Mehta T."/>
            <person name="Meldrim J."/>
            <person name="Meneus L."/>
            <person name="Mihai O."/>
            <person name="Mihalev A."/>
            <person name="Mihova T."/>
            <person name="Mittelman R."/>
            <person name="Mlenga V."/>
            <person name="Montmayeur A."/>
            <person name="Mulrain L."/>
            <person name="Navidi A."/>
            <person name="Naylor J."/>
            <person name="Negash T."/>
            <person name="Nguyen T."/>
            <person name="Nguyen N."/>
            <person name="Nicol R."/>
            <person name="Norbu C."/>
            <person name="Norbu N."/>
            <person name="Novod N."/>
            <person name="O'Neill B."/>
            <person name="Osman S."/>
            <person name="Markiewicz E."/>
            <person name="Oyono O.L."/>
            <person name="Patti C."/>
            <person name="Phunkhang P."/>
            <person name="Pierre F."/>
            <person name="Priest M."/>
            <person name="Raghuraman S."/>
            <person name="Rege F."/>
            <person name="Reyes R."/>
            <person name="Rise C."/>
            <person name="Rogov P."/>
            <person name="Ross K."/>
            <person name="Ryan E."/>
            <person name="Settipalli S."/>
            <person name="Shea T."/>
            <person name="Sherpa N."/>
            <person name="Shi L."/>
            <person name="Shih D."/>
            <person name="Sparrow T."/>
            <person name="Spaulding J."/>
            <person name="Stalker J."/>
            <person name="Stange-Thomann N."/>
            <person name="Stavropoulos S."/>
            <person name="Stone C."/>
            <person name="Strader C."/>
            <person name="Tesfaye S."/>
            <person name="Thomson T."/>
            <person name="Thoulutsang Y."/>
            <person name="Thoulutsang D."/>
            <person name="Topham K."/>
            <person name="Topping I."/>
            <person name="Tsamla T."/>
            <person name="Vassiliev H."/>
            <person name="Vo A."/>
            <person name="Wangchuk T."/>
            <person name="Wangdi T."/>
            <person name="Weiand M."/>
            <person name="Wilkinson J."/>
            <person name="Wilson A."/>
            <person name="Yadav S."/>
            <person name="Young G."/>
            <person name="Yu Q."/>
            <person name="Zembek L."/>
            <person name="Zhong D."/>
            <person name="Zimmer A."/>
            <person name="Zwirko Z."/>
            <person name="Jaffe D.B."/>
            <person name="Alvarez P."/>
            <person name="Brockman W."/>
            <person name="Butler J."/>
            <person name="Chin C."/>
            <person name="Gnerre S."/>
            <person name="Grabherr M."/>
            <person name="Kleber M."/>
            <person name="Mauceli E."/>
            <person name="MacCallum I."/>
        </authorList>
    </citation>
    <scope>NUCLEOTIDE SEQUENCE [LARGE SCALE GENOMIC DNA]</scope>
    <source>
        <strain evidence="18">Tucson 15010-1051.87</strain>
    </source>
</reference>
<feature type="domain" description="Helicase ATP-binding" evidence="14">
    <location>
        <begin position="188"/>
        <end position="363"/>
    </location>
</feature>
<dbReference type="FunCoup" id="B4LL73">
    <property type="interactions" value="1560"/>
</dbReference>
<dbReference type="GO" id="GO:0016787">
    <property type="term" value="F:hydrolase activity"/>
    <property type="evidence" value="ECO:0007669"/>
    <property type="project" value="UniProtKB-KW"/>
</dbReference>
<dbReference type="PROSITE" id="PS51194">
    <property type="entry name" value="HELICASE_CTER"/>
    <property type="match status" value="1"/>
</dbReference>
<dbReference type="PANTHER" id="PTHR47959">
    <property type="entry name" value="ATP-DEPENDENT RNA HELICASE RHLE-RELATED"/>
    <property type="match status" value="1"/>
</dbReference>
<dbReference type="PANTHER" id="PTHR47959:SF1">
    <property type="entry name" value="ATP-DEPENDENT RNA HELICASE DBPA"/>
    <property type="match status" value="1"/>
</dbReference>
<dbReference type="CDD" id="cd18787">
    <property type="entry name" value="SF2_C_DEAD"/>
    <property type="match status" value="1"/>
</dbReference>
<feature type="compositionally biased region" description="Acidic residues" evidence="13">
    <location>
        <begin position="99"/>
        <end position="108"/>
    </location>
</feature>
<evidence type="ECO:0000256" key="7">
    <source>
        <dbReference type="ARBA" id="ARBA00022840"/>
    </source>
</evidence>
<evidence type="ECO:0000256" key="9">
    <source>
        <dbReference type="ARBA" id="ARBA00043999"/>
    </source>
</evidence>
<keyword evidence="5 12" id="KW-0378">Hydrolase</keyword>
<evidence type="ECO:0000256" key="4">
    <source>
        <dbReference type="ARBA" id="ARBA00022741"/>
    </source>
</evidence>
<dbReference type="AlphaFoldDB" id="B4LL73"/>
<comment type="catalytic activity">
    <reaction evidence="10">
        <text>ATP + H2O = ADP + phosphate + H(+)</text>
        <dbReference type="Rhea" id="RHEA:13065"/>
        <dbReference type="ChEBI" id="CHEBI:15377"/>
        <dbReference type="ChEBI" id="CHEBI:15378"/>
        <dbReference type="ChEBI" id="CHEBI:30616"/>
        <dbReference type="ChEBI" id="CHEBI:43474"/>
        <dbReference type="ChEBI" id="CHEBI:456216"/>
        <dbReference type="EC" id="3.6.4.13"/>
    </reaction>
</comment>
<dbReference type="Gene3D" id="3.40.50.300">
    <property type="entry name" value="P-loop containing nucleotide triphosphate hydrolases"/>
    <property type="match status" value="2"/>
</dbReference>
<keyword evidence="7 12" id="KW-0067">ATP-binding</keyword>
<dbReference type="InterPro" id="IPR027417">
    <property type="entry name" value="P-loop_NTPase"/>
</dbReference>
<feature type="domain" description="DEAD-box RNA helicase Q" evidence="16">
    <location>
        <begin position="157"/>
        <end position="185"/>
    </location>
</feature>
<dbReference type="SMR" id="B4LL73"/>
<dbReference type="SUPFAM" id="SSF52540">
    <property type="entry name" value="P-loop containing nucleoside triphosphate hydrolases"/>
    <property type="match status" value="1"/>
</dbReference>
<feature type="region of interest" description="Disordered" evidence="13">
    <location>
        <begin position="735"/>
        <end position="784"/>
    </location>
</feature>
<feature type="region of interest" description="Disordered" evidence="13">
    <location>
        <begin position="684"/>
        <end position="723"/>
    </location>
</feature>